<evidence type="ECO:0000256" key="1">
    <source>
        <dbReference type="SAM" id="MobiDB-lite"/>
    </source>
</evidence>
<dbReference type="AlphaFoldDB" id="A0A4C1SBZ6"/>
<gene>
    <name evidence="2" type="ORF">EVAR_69796_1</name>
</gene>
<reference evidence="2 3" key="1">
    <citation type="journal article" date="2019" name="Commun. Biol.">
        <title>The bagworm genome reveals a unique fibroin gene that provides high tensile strength.</title>
        <authorList>
            <person name="Kono N."/>
            <person name="Nakamura H."/>
            <person name="Ohtoshi R."/>
            <person name="Tomita M."/>
            <person name="Numata K."/>
            <person name="Arakawa K."/>
        </authorList>
    </citation>
    <scope>NUCLEOTIDE SEQUENCE [LARGE SCALE GENOMIC DNA]</scope>
</reference>
<evidence type="ECO:0000313" key="2">
    <source>
        <dbReference type="EMBL" id="GBO99624.1"/>
    </source>
</evidence>
<proteinExistence type="predicted"/>
<name>A0A4C1SBZ6_EUMVA</name>
<protein>
    <submittedName>
        <fullName evidence="2">Uncharacterized protein</fullName>
    </submittedName>
</protein>
<comment type="caution">
    <text evidence="2">The sequence shown here is derived from an EMBL/GenBank/DDBJ whole genome shotgun (WGS) entry which is preliminary data.</text>
</comment>
<keyword evidence="3" id="KW-1185">Reference proteome</keyword>
<organism evidence="2 3">
    <name type="scientific">Eumeta variegata</name>
    <name type="common">Bagworm moth</name>
    <name type="synonym">Eumeta japonica</name>
    <dbReference type="NCBI Taxonomy" id="151549"/>
    <lineage>
        <taxon>Eukaryota</taxon>
        <taxon>Metazoa</taxon>
        <taxon>Ecdysozoa</taxon>
        <taxon>Arthropoda</taxon>
        <taxon>Hexapoda</taxon>
        <taxon>Insecta</taxon>
        <taxon>Pterygota</taxon>
        <taxon>Neoptera</taxon>
        <taxon>Endopterygota</taxon>
        <taxon>Lepidoptera</taxon>
        <taxon>Glossata</taxon>
        <taxon>Ditrysia</taxon>
        <taxon>Tineoidea</taxon>
        <taxon>Psychidae</taxon>
        <taxon>Oiketicinae</taxon>
        <taxon>Eumeta</taxon>
    </lineage>
</organism>
<accession>A0A4C1SBZ6</accession>
<dbReference type="EMBL" id="BGZK01003291">
    <property type="protein sequence ID" value="GBO99624.1"/>
    <property type="molecule type" value="Genomic_DNA"/>
</dbReference>
<evidence type="ECO:0000313" key="3">
    <source>
        <dbReference type="Proteomes" id="UP000299102"/>
    </source>
</evidence>
<sequence>MIVPLEVNSTRSTADDNPTTATRGPSSRRVAGRVGSQDVGNFIRLLCGTGIASSLQWISCLQSISGSSSSPLSLYHPAHSPSTQFSFMRYSVFTQEAGNALTTPIGEIKKNKSTPESSCVRVSRGAAAVSHAAHVPATFGPCAEACLLYASCDSIACKIKIFSGSIRSNHHAVHGLQRWASRDRGTPGSPWLSSLRRLPLRLAERAFVKLGVPTAGPRLGSSSMLMTYTQTYAALLAQGLALPSAAYELLK</sequence>
<feature type="region of interest" description="Disordered" evidence="1">
    <location>
        <begin position="1"/>
        <end position="33"/>
    </location>
</feature>
<dbReference type="Proteomes" id="UP000299102">
    <property type="component" value="Unassembled WGS sequence"/>
</dbReference>
<feature type="compositionally biased region" description="Polar residues" evidence="1">
    <location>
        <begin position="7"/>
        <end position="25"/>
    </location>
</feature>